<evidence type="ECO:0000256" key="3">
    <source>
        <dbReference type="ARBA" id="ARBA00022692"/>
    </source>
</evidence>
<dbReference type="PANTHER" id="PTHR30213">
    <property type="entry name" value="INNER MEMBRANE PROTEIN YHJD"/>
    <property type="match status" value="1"/>
</dbReference>
<feature type="transmembrane region" description="Helical" evidence="7">
    <location>
        <begin position="191"/>
        <end position="214"/>
    </location>
</feature>
<evidence type="ECO:0000313" key="8">
    <source>
        <dbReference type="EMBL" id="AXC49102.1"/>
    </source>
</evidence>
<name>A0A344PI97_9RHOB</name>
<feature type="transmembrane region" description="Helical" evidence="7">
    <location>
        <begin position="300"/>
        <end position="321"/>
    </location>
</feature>
<keyword evidence="3 7" id="KW-0812">Transmembrane</keyword>
<dbReference type="OrthoDB" id="9781030at2"/>
<dbReference type="NCBIfam" id="TIGR00765">
    <property type="entry name" value="yihY_not_rbn"/>
    <property type="match status" value="1"/>
</dbReference>
<dbReference type="PIRSF" id="PIRSF035875">
    <property type="entry name" value="RNase_BN"/>
    <property type="match status" value="1"/>
</dbReference>
<evidence type="ECO:0000256" key="7">
    <source>
        <dbReference type="SAM" id="Phobius"/>
    </source>
</evidence>
<feature type="region of interest" description="Disordered" evidence="6">
    <location>
        <begin position="33"/>
        <end position="53"/>
    </location>
</feature>
<feature type="transmembrane region" description="Helical" evidence="7">
    <location>
        <begin position="88"/>
        <end position="108"/>
    </location>
</feature>
<organism evidence="8 9">
    <name type="scientific">Paracoccus suum</name>
    <dbReference type="NCBI Taxonomy" id="2259340"/>
    <lineage>
        <taxon>Bacteria</taxon>
        <taxon>Pseudomonadati</taxon>
        <taxon>Pseudomonadota</taxon>
        <taxon>Alphaproteobacteria</taxon>
        <taxon>Rhodobacterales</taxon>
        <taxon>Paracoccaceae</taxon>
        <taxon>Paracoccus</taxon>
    </lineage>
</organism>
<sequence length="346" mass="37265">MPDPLPRREQSVTDALFGDLTPETRARFGLATTAPDTAAEPPPRAHRGSASAHSLRELDRSAWWAIAKRVAHQFSVDRITSVSAGVTFFGLLALFPALTALVSIYGLFADRSTIAENMNTLDRFMPRGASELIAGQINAIVSAPSEALGLATILGLLTALWSANGGMKALLSALNIAWFQKEERGLIKLNLVSLGFTLGGIILVGAMIAAIAVLPNVIKFMPVGDFGGTLASVIRWPLMFVVLMLSLAALYRWGPDKRDARWQWISPGAVFATVGLIVTSMVFSYYAANFADYNKTYGSLGAVVGLMMWLWIAAMVIMVGAEINSEVERQFQMNDGAVPKAAKSED</sequence>
<dbReference type="PANTHER" id="PTHR30213:SF0">
    <property type="entry name" value="UPF0761 MEMBRANE PROTEIN YIHY"/>
    <property type="match status" value="1"/>
</dbReference>
<evidence type="ECO:0000256" key="6">
    <source>
        <dbReference type="SAM" id="MobiDB-lite"/>
    </source>
</evidence>
<dbReference type="KEGG" id="pars:DRW48_04855"/>
<dbReference type="GO" id="GO:0005886">
    <property type="term" value="C:plasma membrane"/>
    <property type="evidence" value="ECO:0007669"/>
    <property type="project" value="UniProtKB-SubCell"/>
</dbReference>
<keyword evidence="2" id="KW-1003">Cell membrane</keyword>
<keyword evidence="4 7" id="KW-1133">Transmembrane helix</keyword>
<evidence type="ECO:0000256" key="1">
    <source>
        <dbReference type="ARBA" id="ARBA00004651"/>
    </source>
</evidence>
<gene>
    <name evidence="8" type="ORF">DRW48_04855</name>
</gene>
<evidence type="ECO:0000313" key="9">
    <source>
        <dbReference type="Proteomes" id="UP000252023"/>
    </source>
</evidence>
<reference evidence="9" key="1">
    <citation type="submission" date="2018-07" db="EMBL/GenBank/DDBJ databases">
        <title>Genome sequencing of Paracoccus sp. SC2-6.</title>
        <authorList>
            <person name="Heo J."/>
            <person name="Kim S.-J."/>
            <person name="Kwon S.-W."/>
        </authorList>
    </citation>
    <scope>NUCLEOTIDE SEQUENCE [LARGE SCALE GENOMIC DNA]</scope>
    <source>
        <strain evidence="9">SC2-6</strain>
    </source>
</reference>
<keyword evidence="5 7" id="KW-0472">Membrane</keyword>
<evidence type="ECO:0000256" key="2">
    <source>
        <dbReference type="ARBA" id="ARBA00022475"/>
    </source>
</evidence>
<feature type="transmembrane region" description="Helical" evidence="7">
    <location>
        <begin position="265"/>
        <end position="288"/>
    </location>
</feature>
<dbReference type="EMBL" id="CP030918">
    <property type="protein sequence ID" value="AXC49102.1"/>
    <property type="molecule type" value="Genomic_DNA"/>
</dbReference>
<dbReference type="Pfam" id="PF03631">
    <property type="entry name" value="Virul_fac_BrkB"/>
    <property type="match status" value="1"/>
</dbReference>
<dbReference type="AlphaFoldDB" id="A0A344PI97"/>
<feature type="transmembrane region" description="Helical" evidence="7">
    <location>
        <begin position="153"/>
        <end position="179"/>
    </location>
</feature>
<protein>
    <submittedName>
        <fullName evidence="8">YihY/virulence factor BrkB family protein</fullName>
    </submittedName>
</protein>
<feature type="transmembrane region" description="Helical" evidence="7">
    <location>
        <begin position="234"/>
        <end position="253"/>
    </location>
</feature>
<evidence type="ECO:0000256" key="4">
    <source>
        <dbReference type="ARBA" id="ARBA00022989"/>
    </source>
</evidence>
<dbReference type="InterPro" id="IPR017039">
    <property type="entry name" value="Virul_fac_BrkB"/>
</dbReference>
<evidence type="ECO:0000256" key="5">
    <source>
        <dbReference type="ARBA" id="ARBA00023136"/>
    </source>
</evidence>
<accession>A0A344PI97</accession>
<comment type="subcellular location">
    <subcellularLocation>
        <location evidence="1">Cell membrane</location>
        <topology evidence="1">Multi-pass membrane protein</topology>
    </subcellularLocation>
</comment>
<keyword evidence="9" id="KW-1185">Reference proteome</keyword>
<proteinExistence type="predicted"/>
<dbReference type="Proteomes" id="UP000252023">
    <property type="component" value="Chromosome"/>
</dbReference>